<keyword evidence="3" id="KW-1185">Reference proteome</keyword>
<feature type="compositionally biased region" description="Gly residues" evidence="1">
    <location>
        <begin position="1"/>
        <end position="13"/>
    </location>
</feature>
<proteinExistence type="predicted"/>
<dbReference type="HOGENOM" id="CLU_1725271_0_0_1"/>
<evidence type="ECO:0008006" key="4">
    <source>
        <dbReference type="Google" id="ProtNLM"/>
    </source>
</evidence>
<dbReference type="Proteomes" id="UP000026962">
    <property type="component" value="Chromosome 8"/>
</dbReference>
<organism evidence="2">
    <name type="scientific">Oryza punctata</name>
    <name type="common">Red rice</name>
    <dbReference type="NCBI Taxonomy" id="4537"/>
    <lineage>
        <taxon>Eukaryota</taxon>
        <taxon>Viridiplantae</taxon>
        <taxon>Streptophyta</taxon>
        <taxon>Embryophyta</taxon>
        <taxon>Tracheophyta</taxon>
        <taxon>Spermatophyta</taxon>
        <taxon>Magnoliopsida</taxon>
        <taxon>Liliopsida</taxon>
        <taxon>Poales</taxon>
        <taxon>Poaceae</taxon>
        <taxon>BOP clade</taxon>
        <taxon>Oryzoideae</taxon>
        <taxon>Oryzeae</taxon>
        <taxon>Oryzinae</taxon>
        <taxon>Oryza</taxon>
    </lineage>
</organism>
<dbReference type="EnsemblPlants" id="OPUNC08G12680.1">
    <property type="protein sequence ID" value="OPUNC08G12680.1"/>
    <property type="gene ID" value="OPUNC08G12680"/>
</dbReference>
<sequence length="152" mass="15147">MGGRGDAGDGSGGDRTLPFARSGGRGGRGIGGRGGAGDGGDGAHTLPSARSGGRVASGGGSRLRARWRVPHGRGVEEEVSIAGGGCSGGKLAEEEAATIRACSRRRKLAAAGLFAESGEVLMGRGETSQALFITGDDRAKATCNDGLKEKHN</sequence>
<feature type="region of interest" description="Disordered" evidence="1">
    <location>
        <begin position="1"/>
        <end position="69"/>
    </location>
</feature>
<protein>
    <recommendedName>
        <fullName evidence="4">DUF834 domain-containing protein</fullName>
    </recommendedName>
</protein>
<dbReference type="AlphaFoldDB" id="A0A0E0LUR3"/>
<reference evidence="2" key="2">
    <citation type="submission" date="2018-05" db="EMBL/GenBank/DDBJ databases">
        <title>OpunRS2 (Oryza punctata Reference Sequence Version 2).</title>
        <authorList>
            <person name="Zhang J."/>
            <person name="Kudrna D."/>
            <person name="Lee S."/>
            <person name="Talag J."/>
            <person name="Welchert J."/>
            <person name="Wing R.A."/>
        </authorList>
    </citation>
    <scope>NUCLEOTIDE SEQUENCE [LARGE SCALE GENOMIC DNA]</scope>
</reference>
<evidence type="ECO:0000256" key="1">
    <source>
        <dbReference type="SAM" id="MobiDB-lite"/>
    </source>
</evidence>
<reference evidence="2" key="1">
    <citation type="submission" date="2015-04" db="UniProtKB">
        <authorList>
            <consortium name="EnsemblPlants"/>
        </authorList>
    </citation>
    <scope>IDENTIFICATION</scope>
</reference>
<dbReference type="Gramene" id="OPUNC08G12680.1">
    <property type="protein sequence ID" value="OPUNC08G12680.1"/>
    <property type="gene ID" value="OPUNC08G12680"/>
</dbReference>
<name>A0A0E0LUR3_ORYPU</name>
<feature type="compositionally biased region" description="Gly residues" evidence="1">
    <location>
        <begin position="23"/>
        <end position="42"/>
    </location>
</feature>
<evidence type="ECO:0000313" key="3">
    <source>
        <dbReference type="Proteomes" id="UP000026962"/>
    </source>
</evidence>
<evidence type="ECO:0000313" key="2">
    <source>
        <dbReference type="EnsemblPlants" id="OPUNC08G12680.1"/>
    </source>
</evidence>
<accession>A0A0E0LUR3</accession>